<gene>
    <name evidence="7" type="ORF">KGD84_10495</name>
</gene>
<organism evidence="7 8">
    <name type="scientific">Nocardiopsis changdeensis</name>
    <dbReference type="NCBI Taxonomy" id="2831969"/>
    <lineage>
        <taxon>Bacteria</taxon>
        <taxon>Bacillati</taxon>
        <taxon>Actinomycetota</taxon>
        <taxon>Actinomycetes</taxon>
        <taxon>Streptosporangiales</taxon>
        <taxon>Nocardiopsidaceae</taxon>
        <taxon>Nocardiopsis</taxon>
    </lineage>
</organism>
<dbReference type="PROSITE" id="PS50949">
    <property type="entry name" value="HTH_GNTR"/>
    <property type="match status" value="1"/>
</dbReference>
<dbReference type="InterPro" id="IPR051446">
    <property type="entry name" value="HTH_trans_reg/aminotransferase"/>
</dbReference>
<feature type="domain" description="HTH gntR-type" evidence="6">
    <location>
        <begin position="4"/>
        <end position="70"/>
    </location>
</feature>
<dbReference type="Gene3D" id="3.90.1150.10">
    <property type="entry name" value="Aspartate Aminotransferase, domain 1"/>
    <property type="match status" value="1"/>
</dbReference>
<evidence type="ECO:0000256" key="4">
    <source>
        <dbReference type="ARBA" id="ARBA00023125"/>
    </source>
</evidence>
<keyword evidence="3" id="KW-0805">Transcription regulation</keyword>
<evidence type="ECO:0000256" key="1">
    <source>
        <dbReference type="ARBA" id="ARBA00005384"/>
    </source>
</evidence>
<dbReference type="Proteomes" id="UP000676079">
    <property type="component" value="Chromosome"/>
</dbReference>
<evidence type="ECO:0000256" key="3">
    <source>
        <dbReference type="ARBA" id="ARBA00023015"/>
    </source>
</evidence>
<dbReference type="Gene3D" id="3.40.640.10">
    <property type="entry name" value="Type I PLP-dependent aspartate aminotransferase-like (Major domain)"/>
    <property type="match status" value="1"/>
</dbReference>
<evidence type="ECO:0000256" key="2">
    <source>
        <dbReference type="ARBA" id="ARBA00022898"/>
    </source>
</evidence>
<evidence type="ECO:0000259" key="6">
    <source>
        <dbReference type="PROSITE" id="PS50949"/>
    </source>
</evidence>
<dbReference type="SUPFAM" id="SSF53383">
    <property type="entry name" value="PLP-dependent transferases"/>
    <property type="match status" value="1"/>
</dbReference>
<accession>A0ABX8BQZ8</accession>
<evidence type="ECO:0000313" key="7">
    <source>
        <dbReference type="EMBL" id="QUX24650.1"/>
    </source>
</evidence>
<sequence length="479" mass="50341">MNKGSNGRDLTETLRREFERYAPGERLPASRTLVERHGVGPVTLSRAMARLVAEGLVVTRPGAGSFRAGEPVRRPVRDTSWQEVALDAVPEAGGVPRGPDDSGFLATLAPAPAGVVPLNGGYPHASLRPDRELAAAAARAARRPGVWGSPPLEGVAELRDWFAREIDGTSLDASHVLVTAGGQSALSTALRALARPGAPVLVESPTYPGLLAIARSLGMRPVPVPVDRDGVRVELLVEAFAATGARVLVCQPLFHNPTGAVLAPERRAGVLRAAREAGAFVVEDDYARRLAHTDAPPLPPPLIADDRHGTVVHVHSLTKASSPGLRVGALAARGPVLRRLRAVQVVESLFVPRVLQETALELVGSPAWGRHLRALAEGLTRRRTAVAAALLERAPAVEQVFRPGGYQVWARLPDGTDEDAVAEAAQRAGVKAASGRPFFPGEPPAPYLRLAYAGTSGPEEAAEGAVRLAAALDAARDPA</sequence>
<reference evidence="7 8" key="1">
    <citation type="submission" date="2021-05" db="EMBL/GenBank/DDBJ databases">
        <title>Direct Submission.</title>
        <authorList>
            <person name="Li K."/>
            <person name="Gao J."/>
        </authorList>
    </citation>
    <scope>NUCLEOTIDE SEQUENCE [LARGE SCALE GENOMIC DNA]</scope>
    <source>
        <strain evidence="7 8">Mg02</strain>
    </source>
</reference>
<evidence type="ECO:0000256" key="5">
    <source>
        <dbReference type="ARBA" id="ARBA00023163"/>
    </source>
</evidence>
<dbReference type="InterPro" id="IPR000524">
    <property type="entry name" value="Tscrpt_reg_HTH_GntR"/>
</dbReference>
<keyword evidence="2" id="KW-0663">Pyridoxal phosphate</keyword>
<dbReference type="PANTHER" id="PTHR46577:SF1">
    <property type="entry name" value="HTH-TYPE TRANSCRIPTIONAL REGULATORY PROTEIN GABR"/>
    <property type="match status" value="1"/>
</dbReference>
<keyword evidence="4" id="KW-0238">DNA-binding</keyword>
<dbReference type="EMBL" id="CP074133">
    <property type="protein sequence ID" value="QUX24650.1"/>
    <property type="molecule type" value="Genomic_DNA"/>
</dbReference>
<dbReference type="InterPro" id="IPR036390">
    <property type="entry name" value="WH_DNA-bd_sf"/>
</dbReference>
<dbReference type="InterPro" id="IPR015421">
    <property type="entry name" value="PyrdxlP-dep_Trfase_major"/>
</dbReference>
<dbReference type="InterPro" id="IPR015422">
    <property type="entry name" value="PyrdxlP-dep_Trfase_small"/>
</dbReference>
<dbReference type="CDD" id="cd07377">
    <property type="entry name" value="WHTH_GntR"/>
    <property type="match status" value="1"/>
</dbReference>
<proteinExistence type="inferred from homology"/>
<comment type="similarity">
    <text evidence="1">In the C-terminal section; belongs to the class-I pyridoxal-phosphate-dependent aminotransferase family.</text>
</comment>
<dbReference type="InterPro" id="IPR036388">
    <property type="entry name" value="WH-like_DNA-bd_sf"/>
</dbReference>
<dbReference type="InterPro" id="IPR004839">
    <property type="entry name" value="Aminotransferase_I/II_large"/>
</dbReference>
<dbReference type="PANTHER" id="PTHR46577">
    <property type="entry name" value="HTH-TYPE TRANSCRIPTIONAL REGULATORY PROTEIN GABR"/>
    <property type="match status" value="1"/>
</dbReference>
<dbReference type="CDD" id="cd00609">
    <property type="entry name" value="AAT_like"/>
    <property type="match status" value="1"/>
</dbReference>
<dbReference type="InterPro" id="IPR015424">
    <property type="entry name" value="PyrdxlP-dep_Trfase"/>
</dbReference>
<dbReference type="GO" id="GO:0008483">
    <property type="term" value="F:transaminase activity"/>
    <property type="evidence" value="ECO:0007669"/>
    <property type="project" value="UniProtKB-KW"/>
</dbReference>
<dbReference type="RefSeq" id="WP_220560086.1">
    <property type="nucleotide sequence ID" value="NZ_CP074133.1"/>
</dbReference>
<keyword evidence="7" id="KW-0808">Transferase</keyword>
<keyword evidence="5" id="KW-0804">Transcription</keyword>
<keyword evidence="8" id="KW-1185">Reference proteome</keyword>
<dbReference type="Gene3D" id="1.10.10.10">
    <property type="entry name" value="Winged helix-like DNA-binding domain superfamily/Winged helix DNA-binding domain"/>
    <property type="match status" value="1"/>
</dbReference>
<dbReference type="SMART" id="SM00345">
    <property type="entry name" value="HTH_GNTR"/>
    <property type="match status" value="1"/>
</dbReference>
<dbReference type="Pfam" id="PF00392">
    <property type="entry name" value="GntR"/>
    <property type="match status" value="1"/>
</dbReference>
<protein>
    <submittedName>
        <fullName evidence="7">PLP-dependent aminotransferase family protein</fullName>
    </submittedName>
</protein>
<dbReference type="Pfam" id="PF00155">
    <property type="entry name" value="Aminotran_1_2"/>
    <property type="match status" value="1"/>
</dbReference>
<dbReference type="SUPFAM" id="SSF46785">
    <property type="entry name" value="Winged helix' DNA-binding domain"/>
    <property type="match status" value="1"/>
</dbReference>
<name>A0ABX8BQZ8_9ACTN</name>
<keyword evidence="7" id="KW-0032">Aminotransferase</keyword>
<evidence type="ECO:0000313" key="8">
    <source>
        <dbReference type="Proteomes" id="UP000676079"/>
    </source>
</evidence>